<feature type="transmembrane region" description="Helical" evidence="3">
    <location>
        <begin position="36"/>
        <end position="53"/>
    </location>
</feature>
<dbReference type="EMBL" id="BJYR01000018">
    <property type="protein sequence ID" value="GEO00881.1"/>
    <property type="molecule type" value="Genomic_DNA"/>
</dbReference>
<dbReference type="Gene3D" id="1.10.287.470">
    <property type="entry name" value="Helix hairpin bin"/>
    <property type="match status" value="1"/>
</dbReference>
<accession>A0A512AMH8</accession>
<dbReference type="AlphaFoldDB" id="A0A512AMH8"/>
<evidence type="ECO:0000256" key="2">
    <source>
        <dbReference type="SAM" id="MobiDB-lite"/>
    </source>
</evidence>
<dbReference type="InterPro" id="IPR050739">
    <property type="entry name" value="MFP"/>
</dbReference>
<feature type="region of interest" description="Disordered" evidence="2">
    <location>
        <begin position="1"/>
        <end position="29"/>
    </location>
</feature>
<evidence type="ECO:0000256" key="1">
    <source>
        <dbReference type="ARBA" id="ARBA00004196"/>
    </source>
</evidence>
<feature type="domain" description="Multidrug export protein EmrA/FarA alpha-helical hairpin" evidence="4">
    <location>
        <begin position="108"/>
        <end position="212"/>
    </location>
</feature>
<evidence type="ECO:0000256" key="3">
    <source>
        <dbReference type="SAM" id="Phobius"/>
    </source>
</evidence>
<dbReference type="PRINTS" id="PR01490">
    <property type="entry name" value="RTXTOXIND"/>
</dbReference>
<reference evidence="5 6" key="1">
    <citation type="submission" date="2019-07" db="EMBL/GenBank/DDBJ databases">
        <title>Whole genome shotgun sequence of Novosphingobium sediminis NBRC 106119.</title>
        <authorList>
            <person name="Hosoyama A."/>
            <person name="Uohara A."/>
            <person name="Ohji S."/>
            <person name="Ichikawa N."/>
        </authorList>
    </citation>
    <scope>NUCLEOTIDE SEQUENCE [LARGE SCALE GENOMIC DNA]</scope>
    <source>
        <strain evidence="5 6">NBRC 106119</strain>
    </source>
</reference>
<comment type="subcellular location">
    <subcellularLocation>
        <location evidence="1">Cell envelope</location>
    </subcellularLocation>
</comment>
<dbReference type="GO" id="GO:0030313">
    <property type="term" value="C:cell envelope"/>
    <property type="evidence" value="ECO:0007669"/>
    <property type="project" value="UniProtKB-SubCell"/>
</dbReference>
<dbReference type="PANTHER" id="PTHR30386:SF19">
    <property type="entry name" value="MULTIDRUG EXPORT PROTEIN EMRA-RELATED"/>
    <property type="match status" value="1"/>
</dbReference>
<gene>
    <name evidence="5" type="ORF">NSE01_27130</name>
</gene>
<keyword evidence="3" id="KW-0812">Transmembrane</keyword>
<dbReference type="Gene3D" id="2.40.30.170">
    <property type="match status" value="1"/>
</dbReference>
<proteinExistence type="predicted"/>
<dbReference type="Gene3D" id="2.40.50.100">
    <property type="match status" value="1"/>
</dbReference>
<dbReference type="Pfam" id="PF25885">
    <property type="entry name" value="HH_EMRA"/>
    <property type="match status" value="1"/>
</dbReference>
<dbReference type="SUPFAM" id="SSF111369">
    <property type="entry name" value="HlyD-like secretion proteins"/>
    <property type="match status" value="3"/>
</dbReference>
<keyword evidence="3" id="KW-0472">Membrane</keyword>
<evidence type="ECO:0000313" key="5">
    <source>
        <dbReference type="EMBL" id="GEO00881.1"/>
    </source>
</evidence>
<sequence>MADRDPQIMLEETEPMAPPPPPTPTSDAAAKRKRGFTILGGVVLAVAVVYGGYEALFGGRYVETDNAYVAAEIAPVTALSAGTVIRVAAVDTMQVKKGDVLLELDPSDAKIAVAEAEAAVAQALRRVNQTVETGTALAAQVQASDADIRRKQALVGVASANLARARLDLTRREALVSGGAVSGEELSSARNAFAAAQGQLAVAEADLAQARASRGSAEGQSNANAALVGTTAPTENPDVLAAKARLDRAKLDLTRTVIRSPVDGIVTQRNVQVGQRVAAGTVLMTVVPLGEAHVDANFKEGQLRRVAPGQPVELTSDLYGSGVVYHGRVVGFSGSTGSAQALIPAQNATGNWIKVVQRLPVRVALDPKELKAHPLRVGLSMTATIDTGAK</sequence>
<dbReference type="InterPro" id="IPR058633">
    <property type="entry name" value="EmrA/FarA_HH"/>
</dbReference>
<dbReference type="Proteomes" id="UP000321464">
    <property type="component" value="Unassembled WGS sequence"/>
</dbReference>
<organism evidence="5 6">
    <name type="scientific">Novosphingobium sediminis</name>
    <dbReference type="NCBI Taxonomy" id="707214"/>
    <lineage>
        <taxon>Bacteria</taxon>
        <taxon>Pseudomonadati</taxon>
        <taxon>Pseudomonadota</taxon>
        <taxon>Alphaproteobacteria</taxon>
        <taxon>Sphingomonadales</taxon>
        <taxon>Sphingomonadaceae</taxon>
        <taxon>Novosphingobium</taxon>
    </lineage>
</organism>
<dbReference type="RefSeq" id="WP_147160214.1">
    <property type="nucleotide sequence ID" value="NZ_BJYR01000018.1"/>
</dbReference>
<dbReference type="PANTHER" id="PTHR30386">
    <property type="entry name" value="MEMBRANE FUSION SUBUNIT OF EMRAB-TOLC MULTIDRUG EFFLUX PUMP"/>
    <property type="match status" value="1"/>
</dbReference>
<dbReference type="GO" id="GO:0055085">
    <property type="term" value="P:transmembrane transport"/>
    <property type="evidence" value="ECO:0007669"/>
    <property type="project" value="InterPro"/>
</dbReference>
<protein>
    <submittedName>
        <fullName evidence="5">Hemolysin D</fullName>
    </submittedName>
</protein>
<name>A0A512AMH8_9SPHN</name>
<evidence type="ECO:0000313" key="6">
    <source>
        <dbReference type="Proteomes" id="UP000321464"/>
    </source>
</evidence>
<keyword evidence="3" id="KW-1133">Transmembrane helix</keyword>
<evidence type="ECO:0000259" key="4">
    <source>
        <dbReference type="Pfam" id="PF25885"/>
    </source>
</evidence>
<comment type="caution">
    <text evidence="5">The sequence shown here is derived from an EMBL/GenBank/DDBJ whole genome shotgun (WGS) entry which is preliminary data.</text>
</comment>
<keyword evidence="6" id="KW-1185">Reference proteome</keyword>
<dbReference type="OrthoDB" id="9811754at2"/>